<feature type="region of interest" description="Disordered" evidence="1">
    <location>
        <begin position="428"/>
        <end position="449"/>
    </location>
</feature>
<organism evidence="3 4">
    <name type="scientific">Zalerion maritima</name>
    <dbReference type="NCBI Taxonomy" id="339359"/>
    <lineage>
        <taxon>Eukaryota</taxon>
        <taxon>Fungi</taxon>
        <taxon>Dikarya</taxon>
        <taxon>Ascomycota</taxon>
        <taxon>Pezizomycotina</taxon>
        <taxon>Sordariomycetes</taxon>
        <taxon>Lulworthiomycetidae</taxon>
        <taxon>Lulworthiales</taxon>
        <taxon>Lulworthiaceae</taxon>
        <taxon>Zalerion</taxon>
    </lineage>
</organism>
<name>A0AAD5RYZ8_9PEZI</name>
<dbReference type="Proteomes" id="UP001201980">
    <property type="component" value="Unassembled WGS sequence"/>
</dbReference>
<dbReference type="EMBL" id="JAKWBI020000014">
    <property type="protein sequence ID" value="KAJ2906442.1"/>
    <property type="molecule type" value="Genomic_DNA"/>
</dbReference>
<evidence type="ECO:0000259" key="2">
    <source>
        <dbReference type="Pfam" id="PF10263"/>
    </source>
</evidence>
<dbReference type="AlphaFoldDB" id="A0AAD5RYZ8"/>
<dbReference type="Pfam" id="PF10263">
    <property type="entry name" value="SprT-like"/>
    <property type="match status" value="1"/>
</dbReference>
<evidence type="ECO:0000256" key="1">
    <source>
        <dbReference type="SAM" id="MobiDB-lite"/>
    </source>
</evidence>
<sequence length="449" mass="50762">MAPRQCPEWVPVSSHGDPDAQPAFYIRGGKRRVSKTESDMVVLDRPNFPSKRHKSEYAQIIYVDKRPPASQLSSPDFYVIRECGRDESATPPSMAPAPFPRPTPAPVPVAYPSTERGSGSGPAAMERTASGLSIESEGSNYSPSPTPYPQYIQPNHDIDLNLISDSQALDAVRQRMRYMQGLVANRPDSPEARHEFLLRSIIDPRLGEKGWDIDDAALASILIATDYLFFNETLAGRVKWDWSHPDSGQYERSIIGTTALRRRTYLKDVRHGHWSPHVTYDGFETLIVLSQPILRSRDYSRTLLISTFLHELIHCYLFVCCGFEARRDGGHTHAFREIARAIDSWAGVGVLHLGEMEADLRRFRKDHCCESASAMPSSAGTRPVVYMHTRSEIEAPEWRPYNDAKVQPSQGIARDTVWDNCVHDEWDGFQPHHQATSQQRDAWGYRPYA</sequence>
<dbReference type="InterPro" id="IPR006640">
    <property type="entry name" value="SprT-like_domain"/>
</dbReference>
<gene>
    <name evidence="3" type="ORF">MKZ38_001802</name>
</gene>
<feature type="domain" description="SprT-like" evidence="2">
    <location>
        <begin position="226"/>
        <end position="345"/>
    </location>
</feature>
<evidence type="ECO:0000313" key="4">
    <source>
        <dbReference type="Proteomes" id="UP001201980"/>
    </source>
</evidence>
<feature type="compositionally biased region" description="Pro residues" evidence="1">
    <location>
        <begin position="93"/>
        <end position="109"/>
    </location>
</feature>
<feature type="region of interest" description="Disordered" evidence="1">
    <location>
        <begin position="1"/>
        <end position="24"/>
    </location>
</feature>
<comment type="caution">
    <text evidence="3">The sequence shown here is derived from an EMBL/GenBank/DDBJ whole genome shotgun (WGS) entry which is preliminary data.</text>
</comment>
<evidence type="ECO:0000313" key="3">
    <source>
        <dbReference type="EMBL" id="KAJ2906442.1"/>
    </source>
</evidence>
<dbReference type="GO" id="GO:0006950">
    <property type="term" value="P:response to stress"/>
    <property type="evidence" value="ECO:0007669"/>
    <property type="project" value="UniProtKB-ARBA"/>
</dbReference>
<protein>
    <recommendedName>
        <fullName evidence="2">SprT-like domain-containing protein</fullName>
    </recommendedName>
</protein>
<feature type="region of interest" description="Disordered" evidence="1">
    <location>
        <begin position="87"/>
        <end position="127"/>
    </location>
</feature>
<keyword evidence="4" id="KW-1185">Reference proteome</keyword>
<reference evidence="3" key="1">
    <citation type="submission" date="2022-07" db="EMBL/GenBank/DDBJ databases">
        <title>Draft genome sequence of Zalerion maritima ATCC 34329, a (micro)plastics degrading marine fungus.</title>
        <authorList>
            <person name="Paco A."/>
            <person name="Goncalves M.F.M."/>
            <person name="Rocha-Santos T.A.P."/>
            <person name="Alves A."/>
        </authorList>
    </citation>
    <scope>NUCLEOTIDE SEQUENCE</scope>
    <source>
        <strain evidence="3">ATCC 34329</strain>
    </source>
</reference>
<proteinExistence type="predicted"/>
<accession>A0AAD5RYZ8</accession>